<evidence type="ECO:0000313" key="2">
    <source>
        <dbReference type="EMBL" id="KAK9276122.1"/>
    </source>
</evidence>
<gene>
    <name evidence="2" type="ORF">L1049_005653</name>
</gene>
<keyword evidence="3" id="KW-1185">Reference proteome</keyword>
<dbReference type="AlphaFoldDB" id="A0AAP0RFP8"/>
<feature type="compositionally biased region" description="Basic residues" evidence="1">
    <location>
        <begin position="90"/>
        <end position="102"/>
    </location>
</feature>
<reference evidence="2 3" key="1">
    <citation type="journal article" date="2024" name="Plant J.">
        <title>Genome sequences and population genomics reveal climatic adaptation and genomic divergence between two closely related sweetgum species.</title>
        <authorList>
            <person name="Xu W.Q."/>
            <person name="Ren C.Q."/>
            <person name="Zhang X.Y."/>
            <person name="Comes H.P."/>
            <person name="Liu X.H."/>
            <person name="Li Y.G."/>
            <person name="Kettle C.J."/>
            <person name="Jalonen R."/>
            <person name="Gaisberger H."/>
            <person name="Ma Y.Z."/>
            <person name="Qiu Y.X."/>
        </authorList>
    </citation>
    <scope>NUCLEOTIDE SEQUENCE [LARGE SCALE GENOMIC DNA]</scope>
    <source>
        <strain evidence="2">Hangzhou</strain>
    </source>
</reference>
<feature type="region of interest" description="Disordered" evidence="1">
    <location>
        <begin position="57"/>
        <end position="103"/>
    </location>
</feature>
<protein>
    <submittedName>
        <fullName evidence="2">Uncharacterized protein</fullName>
    </submittedName>
</protein>
<comment type="caution">
    <text evidence="2">The sequence shown here is derived from an EMBL/GenBank/DDBJ whole genome shotgun (WGS) entry which is preliminary data.</text>
</comment>
<evidence type="ECO:0000313" key="3">
    <source>
        <dbReference type="Proteomes" id="UP001415857"/>
    </source>
</evidence>
<feature type="region of interest" description="Disordered" evidence="1">
    <location>
        <begin position="1"/>
        <end position="43"/>
    </location>
</feature>
<dbReference type="EMBL" id="JBBPBK010000010">
    <property type="protein sequence ID" value="KAK9276122.1"/>
    <property type="molecule type" value="Genomic_DNA"/>
</dbReference>
<dbReference type="PANTHER" id="PTHR37200">
    <property type="entry name" value="RNA-BINDING (RRM/RBD/RNP MOTIFS) FAMILY PROTEIN"/>
    <property type="match status" value="1"/>
</dbReference>
<dbReference type="PANTHER" id="PTHR37200:SF1">
    <property type="entry name" value="RNA-BINDING (RRM_RBD_RNP MOTIFS) FAMILY PROTEIN"/>
    <property type="match status" value="1"/>
</dbReference>
<proteinExistence type="predicted"/>
<feature type="compositionally biased region" description="Basic residues" evidence="1">
    <location>
        <begin position="22"/>
        <end position="34"/>
    </location>
</feature>
<sequence length="143" mass="15882">MEPRMGSATESSSSMKREKIQAIKKKPVVRKKREKVPQLNISGSAADWEDFRENLESFSVSNPNGGDSMEPRMGSATESSSSTKREKIQAIKKKPVVRKKREKVPQLNISGSAKRLKIKEKAVLTGVFTKYGVKAALSSREES</sequence>
<organism evidence="2 3">
    <name type="scientific">Liquidambar formosana</name>
    <name type="common">Formosan gum</name>
    <dbReference type="NCBI Taxonomy" id="63359"/>
    <lineage>
        <taxon>Eukaryota</taxon>
        <taxon>Viridiplantae</taxon>
        <taxon>Streptophyta</taxon>
        <taxon>Embryophyta</taxon>
        <taxon>Tracheophyta</taxon>
        <taxon>Spermatophyta</taxon>
        <taxon>Magnoliopsida</taxon>
        <taxon>eudicotyledons</taxon>
        <taxon>Gunneridae</taxon>
        <taxon>Pentapetalae</taxon>
        <taxon>Saxifragales</taxon>
        <taxon>Altingiaceae</taxon>
        <taxon>Liquidambar</taxon>
    </lineage>
</organism>
<evidence type="ECO:0000256" key="1">
    <source>
        <dbReference type="SAM" id="MobiDB-lite"/>
    </source>
</evidence>
<dbReference type="Proteomes" id="UP001415857">
    <property type="component" value="Unassembled WGS sequence"/>
</dbReference>
<accession>A0AAP0RFP8</accession>
<name>A0AAP0RFP8_LIQFO</name>